<dbReference type="GO" id="GO:0097354">
    <property type="term" value="P:prenylation"/>
    <property type="evidence" value="ECO:0007669"/>
    <property type="project" value="UniProtKB-UniRule"/>
</dbReference>
<keyword evidence="8 9" id="KW-0862">Zinc</keyword>
<name>A0A3M7PBF7_BRAPC</name>
<evidence type="ECO:0000256" key="5">
    <source>
        <dbReference type="ARBA" id="ARBA00022679"/>
    </source>
</evidence>
<dbReference type="InterPro" id="IPR001330">
    <property type="entry name" value="Prenyltrans"/>
</dbReference>
<keyword evidence="12" id="KW-1185">Reference proteome</keyword>
<keyword evidence="7" id="KW-0677">Repeat</keyword>
<dbReference type="PANTHER" id="PTHR11774:SF6">
    <property type="entry name" value="PROTEIN FARNESYLTRANSFERASE SUBUNIT BETA"/>
    <property type="match status" value="1"/>
</dbReference>
<evidence type="ECO:0000256" key="2">
    <source>
        <dbReference type="ARBA" id="ARBA00012702"/>
    </source>
</evidence>
<protein>
    <recommendedName>
        <fullName evidence="3 9">Protein farnesyltransferase subunit beta</fullName>
        <shortName evidence="9">FTase-beta</shortName>
        <ecNumber evidence="2 9">2.5.1.58</ecNumber>
    </recommendedName>
</protein>
<evidence type="ECO:0000256" key="8">
    <source>
        <dbReference type="ARBA" id="ARBA00022833"/>
    </source>
</evidence>
<accession>A0A3M7PBF7</accession>
<feature type="domain" description="Prenyltransferase alpha-alpha toroid" evidence="10">
    <location>
        <begin position="63"/>
        <end position="377"/>
    </location>
</feature>
<reference evidence="11 12" key="1">
    <citation type="journal article" date="2018" name="Sci. Rep.">
        <title>Genomic signatures of local adaptation to the degree of environmental predictability in rotifers.</title>
        <authorList>
            <person name="Franch-Gras L."/>
            <person name="Hahn C."/>
            <person name="Garcia-Roger E.M."/>
            <person name="Carmona M.J."/>
            <person name="Serra M."/>
            <person name="Gomez A."/>
        </authorList>
    </citation>
    <scope>NUCLEOTIDE SEQUENCE [LARGE SCALE GENOMIC DNA]</scope>
    <source>
        <strain evidence="11">HYR1</strain>
    </source>
</reference>
<comment type="catalytic activity">
    <reaction evidence="9">
        <text>L-cysteinyl-[protein] + (2E,6E)-farnesyl diphosphate = S-(2E,6E)-farnesyl-L-cysteinyl-[protein] + diphosphate</text>
        <dbReference type="Rhea" id="RHEA:13345"/>
        <dbReference type="Rhea" id="RHEA-COMP:10131"/>
        <dbReference type="Rhea" id="RHEA-COMP:11535"/>
        <dbReference type="ChEBI" id="CHEBI:29950"/>
        <dbReference type="ChEBI" id="CHEBI:33019"/>
        <dbReference type="ChEBI" id="CHEBI:86019"/>
        <dbReference type="ChEBI" id="CHEBI:175763"/>
    </reaction>
</comment>
<dbReference type="Pfam" id="PF00432">
    <property type="entry name" value="Prenyltrans"/>
    <property type="match status" value="1"/>
</dbReference>
<gene>
    <name evidence="11" type="ORF">BpHYR1_005196</name>
</gene>
<evidence type="ECO:0000256" key="6">
    <source>
        <dbReference type="ARBA" id="ARBA00022723"/>
    </source>
</evidence>
<dbReference type="GO" id="GO:0004660">
    <property type="term" value="F:protein farnesyltransferase activity"/>
    <property type="evidence" value="ECO:0007669"/>
    <property type="project" value="UniProtKB-UniRule"/>
</dbReference>
<comment type="function">
    <text evidence="9">Catalyzes the transfer of a farnesyl moiety from farnesyl diphosphate to a cysteine at the fourth position from the C-terminus of several proteins. The beta subunit is responsible for peptide-binding.</text>
</comment>
<dbReference type="Proteomes" id="UP000276133">
    <property type="component" value="Unassembled WGS sequence"/>
</dbReference>
<keyword evidence="5 9" id="KW-0808">Transferase</keyword>
<evidence type="ECO:0000256" key="4">
    <source>
        <dbReference type="ARBA" id="ARBA00022602"/>
    </source>
</evidence>
<evidence type="ECO:0000256" key="3">
    <source>
        <dbReference type="ARBA" id="ARBA00015798"/>
    </source>
</evidence>
<comment type="similarity">
    <text evidence="1 9">Belongs to the protein prenyltransferase subunit beta family.</text>
</comment>
<dbReference type="AlphaFoldDB" id="A0A3M7PBF7"/>
<dbReference type="PANTHER" id="PTHR11774">
    <property type="entry name" value="GERANYLGERANYL TRANSFERASE TYPE BETA SUBUNIT"/>
    <property type="match status" value="1"/>
</dbReference>
<organism evidence="11 12">
    <name type="scientific">Brachionus plicatilis</name>
    <name type="common">Marine rotifer</name>
    <name type="synonym">Brachionus muelleri</name>
    <dbReference type="NCBI Taxonomy" id="10195"/>
    <lineage>
        <taxon>Eukaryota</taxon>
        <taxon>Metazoa</taxon>
        <taxon>Spiralia</taxon>
        <taxon>Gnathifera</taxon>
        <taxon>Rotifera</taxon>
        <taxon>Eurotatoria</taxon>
        <taxon>Monogononta</taxon>
        <taxon>Pseudotrocha</taxon>
        <taxon>Ploima</taxon>
        <taxon>Brachionidae</taxon>
        <taxon>Brachionus</taxon>
    </lineage>
</organism>
<keyword evidence="4 9" id="KW-0637">Prenyltransferase</keyword>
<dbReference type="Gene3D" id="1.50.10.20">
    <property type="match status" value="1"/>
</dbReference>
<dbReference type="SUPFAM" id="SSF48239">
    <property type="entry name" value="Terpenoid cyclases/Protein prenyltransferases"/>
    <property type="match status" value="1"/>
</dbReference>
<dbReference type="GO" id="GO:0005965">
    <property type="term" value="C:protein farnesyltransferase complex"/>
    <property type="evidence" value="ECO:0007669"/>
    <property type="project" value="UniProtKB-UniRule"/>
</dbReference>
<evidence type="ECO:0000256" key="1">
    <source>
        <dbReference type="ARBA" id="ARBA00010497"/>
    </source>
</evidence>
<comment type="subunit">
    <text evidence="9">Heterodimer of an alpha and a beta subunit.</text>
</comment>
<dbReference type="OrthoDB" id="10261146at2759"/>
<sequence length="398" mass="45079">MNLTARENMRCLADDNFFSLMTPKKTDDQTHTTKEQINTEELVRNCFEKFLKNYLKDSELPFLDKNFHSKFLQRGIRNLPSSFECLDSSQPWICYWILHSLYLLNTDFSEELIDEVAKFLDTCQNETGGFGGGPGQISHLATTYAAVNALCNLNSDRALKIIKLKPLLSWIKSLILDNGGMRMHTDGEEDVRGAYCAISVAKLCNLEQFEPQLFDKVIGWILSCQTYEGGFGATPFNEAHGGYSFCALAALKLLGKEKKCDIEKLTYWLVNKQMKFEGGFQGRTNKLVDSCYSFWQGGMFPIIHSVLILEALQEYILVCCQANYGGIIDKPGKNRDYYHTCYGLSGLSVSQYCMDNTVNICGNDESLLNRTHPLFNIGFEGANRAINYFKDHPILISE</sequence>
<dbReference type="STRING" id="10195.A0A3M7PBF7"/>
<comment type="caution">
    <text evidence="11">The sequence shown here is derived from an EMBL/GenBank/DDBJ whole genome shotgun (WGS) entry which is preliminary data.</text>
</comment>
<evidence type="ECO:0000259" key="10">
    <source>
        <dbReference type="Pfam" id="PF00432"/>
    </source>
</evidence>
<evidence type="ECO:0000313" key="11">
    <source>
        <dbReference type="EMBL" id="RMZ96047.1"/>
    </source>
</evidence>
<proteinExistence type="inferred from homology"/>
<dbReference type="InterPro" id="IPR045089">
    <property type="entry name" value="PGGT1B-like"/>
</dbReference>
<dbReference type="InterPro" id="IPR026872">
    <property type="entry name" value="FTB"/>
</dbReference>
<evidence type="ECO:0000313" key="12">
    <source>
        <dbReference type="Proteomes" id="UP000276133"/>
    </source>
</evidence>
<evidence type="ECO:0000256" key="9">
    <source>
        <dbReference type="RuleBase" id="RU365056"/>
    </source>
</evidence>
<keyword evidence="6 9" id="KW-0479">Metal-binding</keyword>
<dbReference type="GO" id="GO:0008270">
    <property type="term" value="F:zinc ion binding"/>
    <property type="evidence" value="ECO:0007669"/>
    <property type="project" value="UniProtKB-UniRule"/>
</dbReference>
<evidence type="ECO:0000256" key="7">
    <source>
        <dbReference type="ARBA" id="ARBA00022737"/>
    </source>
</evidence>
<comment type="cofactor">
    <cofactor evidence="9">
        <name>Zn(2+)</name>
        <dbReference type="ChEBI" id="CHEBI:29105"/>
    </cofactor>
    <text evidence="9">Binds 1 zinc ion per subunit.</text>
</comment>
<dbReference type="InterPro" id="IPR008930">
    <property type="entry name" value="Terpenoid_cyclase/PrenylTrfase"/>
</dbReference>
<dbReference type="EMBL" id="REGN01012312">
    <property type="protein sequence ID" value="RMZ96047.1"/>
    <property type="molecule type" value="Genomic_DNA"/>
</dbReference>
<dbReference type="CDD" id="cd02893">
    <property type="entry name" value="FTase"/>
    <property type="match status" value="1"/>
</dbReference>
<dbReference type="EC" id="2.5.1.58" evidence="2 9"/>